<organism evidence="5 7">
    <name type="scientific">Medicago truncatula</name>
    <name type="common">Barrel medic</name>
    <name type="synonym">Medicago tribuloides</name>
    <dbReference type="NCBI Taxonomy" id="3880"/>
    <lineage>
        <taxon>Eukaryota</taxon>
        <taxon>Viridiplantae</taxon>
        <taxon>Streptophyta</taxon>
        <taxon>Embryophyta</taxon>
        <taxon>Tracheophyta</taxon>
        <taxon>Spermatophyta</taxon>
        <taxon>Magnoliopsida</taxon>
        <taxon>eudicotyledons</taxon>
        <taxon>Gunneridae</taxon>
        <taxon>Pentapetalae</taxon>
        <taxon>rosids</taxon>
        <taxon>fabids</taxon>
        <taxon>Fabales</taxon>
        <taxon>Fabaceae</taxon>
        <taxon>Papilionoideae</taxon>
        <taxon>50 kb inversion clade</taxon>
        <taxon>NPAAA clade</taxon>
        <taxon>Hologalegina</taxon>
        <taxon>IRL clade</taxon>
        <taxon>Trifolieae</taxon>
        <taxon>Medicago</taxon>
    </lineage>
</organism>
<gene>
    <name evidence="5" type="ORF">MTR_0227s0030</name>
</gene>
<keyword evidence="3 5" id="KW-0812">Transmembrane</keyword>
<evidence type="ECO:0000256" key="2">
    <source>
        <dbReference type="SAM" id="MobiDB-lite"/>
    </source>
</evidence>
<keyword evidence="7" id="KW-1185">Reference proteome</keyword>
<reference evidence="5 7" key="1">
    <citation type="journal article" date="2011" name="Nature">
        <title>The Medicago genome provides insight into the evolution of rhizobial symbioses.</title>
        <authorList>
            <person name="Young N.D."/>
            <person name="Debelle F."/>
            <person name="Oldroyd G.E."/>
            <person name="Geurts R."/>
            <person name="Cannon S.B."/>
            <person name="Udvardi M.K."/>
            <person name="Benedito V.A."/>
            <person name="Mayer K.F."/>
            <person name="Gouzy J."/>
            <person name="Schoof H."/>
            <person name="Van de Peer Y."/>
            <person name="Proost S."/>
            <person name="Cook D.R."/>
            <person name="Meyers B.C."/>
            <person name="Spannagl M."/>
            <person name="Cheung F."/>
            <person name="De Mita S."/>
            <person name="Krishnakumar V."/>
            <person name="Gundlach H."/>
            <person name="Zhou S."/>
            <person name="Mudge J."/>
            <person name="Bharti A.K."/>
            <person name="Murray J.D."/>
            <person name="Naoumkina M.A."/>
            <person name="Rosen B."/>
            <person name="Silverstein K.A."/>
            <person name="Tang H."/>
            <person name="Rombauts S."/>
            <person name="Zhao P.X."/>
            <person name="Zhou P."/>
            <person name="Barbe V."/>
            <person name="Bardou P."/>
            <person name="Bechner M."/>
            <person name="Bellec A."/>
            <person name="Berger A."/>
            <person name="Berges H."/>
            <person name="Bidwell S."/>
            <person name="Bisseling T."/>
            <person name="Choisne N."/>
            <person name="Couloux A."/>
            <person name="Denny R."/>
            <person name="Deshpande S."/>
            <person name="Dai X."/>
            <person name="Doyle J.J."/>
            <person name="Dudez A.M."/>
            <person name="Farmer A.D."/>
            <person name="Fouteau S."/>
            <person name="Franken C."/>
            <person name="Gibelin C."/>
            <person name="Gish J."/>
            <person name="Goldstein S."/>
            <person name="Gonzalez A.J."/>
            <person name="Green P.J."/>
            <person name="Hallab A."/>
            <person name="Hartog M."/>
            <person name="Hua A."/>
            <person name="Humphray S.J."/>
            <person name="Jeong D.H."/>
            <person name="Jing Y."/>
            <person name="Jocker A."/>
            <person name="Kenton S.M."/>
            <person name="Kim D.J."/>
            <person name="Klee K."/>
            <person name="Lai H."/>
            <person name="Lang C."/>
            <person name="Lin S."/>
            <person name="Macmil S.L."/>
            <person name="Magdelenat G."/>
            <person name="Matthews L."/>
            <person name="McCorrison J."/>
            <person name="Monaghan E.L."/>
            <person name="Mun J.H."/>
            <person name="Najar F.Z."/>
            <person name="Nicholson C."/>
            <person name="Noirot C."/>
            <person name="O'Bleness M."/>
            <person name="Paule C.R."/>
            <person name="Poulain J."/>
            <person name="Prion F."/>
            <person name="Qin B."/>
            <person name="Qu C."/>
            <person name="Retzel E.F."/>
            <person name="Riddle C."/>
            <person name="Sallet E."/>
            <person name="Samain S."/>
            <person name="Samson N."/>
            <person name="Sanders I."/>
            <person name="Saurat O."/>
            <person name="Scarpelli C."/>
            <person name="Schiex T."/>
            <person name="Segurens B."/>
            <person name="Severin A.J."/>
            <person name="Sherrier D.J."/>
            <person name="Shi R."/>
            <person name="Sims S."/>
            <person name="Singer S.R."/>
            <person name="Sinharoy S."/>
            <person name="Sterck L."/>
            <person name="Viollet A."/>
            <person name="Wang B.B."/>
            <person name="Wang K."/>
            <person name="Wang M."/>
            <person name="Wang X."/>
            <person name="Warfsmann J."/>
            <person name="Weissenbach J."/>
            <person name="White D.D."/>
            <person name="White J.D."/>
            <person name="Wiley G.B."/>
            <person name="Wincker P."/>
            <person name="Xing Y."/>
            <person name="Yang L."/>
            <person name="Yao Z."/>
            <person name="Ying F."/>
            <person name="Zhai J."/>
            <person name="Zhou L."/>
            <person name="Zuber A."/>
            <person name="Denarie J."/>
            <person name="Dixon R.A."/>
            <person name="May G.D."/>
            <person name="Schwartz D.C."/>
            <person name="Rogers J."/>
            <person name="Quetier F."/>
            <person name="Town C.D."/>
            <person name="Roe B.A."/>
        </authorList>
    </citation>
    <scope>NUCLEOTIDE SEQUENCE [LARGE SCALE GENOMIC DNA]</scope>
    <source>
        <strain evidence="5">A17</strain>
        <strain evidence="6 7">cv. Jemalong A17</strain>
    </source>
</reference>
<dbReference type="AlphaFoldDB" id="A0A072TFN2"/>
<dbReference type="Pfam" id="PF25086">
    <property type="entry name" value="DUF7803"/>
    <property type="match status" value="1"/>
</dbReference>
<proteinExistence type="predicted"/>
<dbReference type="EnsemblPlants" id="KEH16334">
    <property type="protein sequence ID" value="KEH16334"/>
    <property type="gene ID" value="MTR_0227s0030"/>
</dbReference>
<feature type="coiled-coil region" evidence="1">
    <location>
        <begin position="44"/>
        <end position="78"/>
    </location>
</feature>
<dbReference type="InterPro" id="IPR056705">
    <property type="entry name" value="DUF7803"/>
</dbReference>
<reference evidence="6" key="3">
    <citation type="submission" date="2015-06" db="UniProtKB">
        <authorList>
            <consortium name="EnsemblPlants"/>
        </authorList>
    </citation>
    <scope>IDENTIFICATION</scope>
    <source>
        <strain evidence="6">cv. Jemalong A17</strain>
    </source>
</reference>
<evidence type="ECO:0000313" key="5">
    <source>
        <dbReference type="EMBL" id="KEH16334.1"/>
    </source>
</evidence>
<reference evidence="5 7" key="2">
    <citation type="journal article" date="2014" name="BMC Genomics">
        <title>An improved genome release (version Mt4.0) for the model legume Medicago truncatula.</title>
        <authorList>
            <person name="Tang H."/>
            <person name="Krishnakumar V."/>
            <person name="Bidwell S."/>
            <person name="Rosen B."/>
            <person name="Chan A."/>
            <person name="Zhou S."/>
            <person name="Gentzbittel L."/>
            <person name="Childs K.L."/>
            <person name="Yandell M."/>
            <person name="Gundlach H."/>
            <person name="Mayer K.F."/>
            <person name="Schwartz D.C."/>
            <person name="Town C.D."/>
        </authorList>
    </citation>
    <scope>GENOME REANNOTATION</scope>
    <source>
        <strain evidence="5">A17</strain>
        <strain evidence="6 7">cv. Jemalong A17</strain>
    </source>
</reference>
<dbReference type="HOGENOM" id="CLU_659862_0_0_1"/>
<feature type="compositionally biased region" description="Polar residues" evidence="2">
    <location>
        <begin position="33"/>
        <end position="43"/>
    </location>
</feature>
<evidence type="ECO:0000313" key="6">
    <source>
        <dbReference type="EnsemblPlants" id="KEH16334"/>
    </source>
</evidence>
<name>A0A072TFN2_MEDTR</name>
<evidence type="ECO:0000256" key="3">
    <source>
        <dbReference type="SAM" id="Phobius"/>
    </source>
</evidence>
<evidence type="ECO:0000313" key="7">
    <source>
        <dbReference type="Proteomes" id="UP000002051"/>
    </source>
</evidence>
<evidence type="ECO:0000259" key="4">
    <source>
        <dbReference type="Pfam" id="PF25086"/>
    </source>
</evidence>
<keyword evidence="3" id="KW-0472">Membrane</keyword>
<accession>A0A072TFN2</accession>
<feature type="transmembrane region" description="Helical" evidence="3">
    <location>
        <begin position="179"/>
        <end position="204"/>
    </location>
</feature>
<dbReference type="PANTHER" id="PTHR36047:SF1">
    <property type="entry name" value="OS01G0191000 PROTEIN"/>
    <property type="match status" value="1"/>
</dbReference>
<dbReference type="STRING" id="3880.A0A072TFN2"/>
<dbReference type="EMBL" id="KL402952">
    <property type="protein sequence ID" value="KEH16334.1"/>
    <property type="molecule type" value="Genomic_DNA"/>
</dbReference>
<feature type="non-terminal residue" evidence="5">
    <location>
        <position position="417"/>
    </location>
</feature>
<dbReference type="PANTHER" id="PTHR36047">
    <property type="entry name" value="OS01G0191000 PROTEIN"/>
    <property type="match status" value="1"/>
</dbReference>
<dbReference type="Proteomes" id="UP000002051">
    <property type="component" value="Unassembled WGS sequence"/>
</dbReference>
<sequence>GLSQSYTNQRDKNAAKVNGYFSNNRGFGERNSDSSTTQVNQGAISQLSEQISALNDRMDEFTNRIEELNCKLTFKNNSPSQQNMSAQAEACNGSAPTSYFINSLGNGSLTGSKIPHSSSSSQLNTDSPLMDEISGIARGQRQIMHQMDNLNNLLRGSLGEKSQQTRTNKKNITTNSNSIAATVTVVVTVGCLGIFLMKVMSTIINDLSRSIRRLDSHKHSSDKACPRVSVRVVSGVRVRVLIVSPVAFVHKDCQKATMDVDSQPGMEETILVGDDLMMGPPSPIVPPEIASHVLQGVDLCDGILRNLFLCLQINDIEPFCQDEIALYKQCAERRDKEIRNRLQDSEFKLGSSMPLDAAKERSTQLEAEVTSLERHLILASGVQGIEGFRTRWSLHGRLTDSKKRLESLKQGMDERKR</sequence>
<feature type="region of interest" description="Disordered" evidence="2">
    <location>
        <begin position="1"/>
        <end position="43"/>
    </location>
</feature>
<keyword evidence="3" id="KW-1133">Transmembrane helix</keyword>
<keyword evidence="1" id="KW-0175">Coiled coil</keyword>
<protein>
    <submittedName>
        <fullName evidence="5">Transmembrane protein, putative</fullName>
    </submittedName>
</protein>
<feature type="domain" description="DUF7803" evidence="4">
    <location>
        <begin position="258"/>
        <end position="416"/>
    </location>
</feature>
<evidence type="ECO:0000256" key="1">
    <source>
        <dbReference type="SAM" id="Coils"/>
    </source>
</evidence>